<gene>
    <name evidence="2" type="ORF">VTH8203_01509</name>
</gene>
<keyword evidence="1" id="KW-1133">Transmembrane helix</keyword>
<organism evidence="2 3">
    <name type="scientific">Vibrio thalassae</name>
    <dbReference type="NCBI Taxonomy" id="1243014"/>
    <lineage>
        <taxon>Bacteria</taxon>
        <taxon>Pseudomonadati</taxon>
        <taxon>Pseudomonadota</taxon>
        <taxon>Gammaproteobacteria</taxon>
        <taxon>Vibrionales</taxon>
        <taxon>Vibrionaceae</taxon>
        <taxon>Vibrio</taxon>
    </lineage>
</organism>
<sequence length="119" mass="13615">MTEQNEKWDTAAIYFVLWGGVAILIAKEDYILATLSGGVYIALITLASGLKPIREKYPLLVPYIAVSFGYLFGIVYSFQLFDINNLWRFLATFPLACFAYWFATRKVRPILRENKNGSF</sequence>
<reference evidence="3" key="1">
    <citation type="submission" date="2016-06" db="EMBL/GenBank/DDBJ databases">
        <authorList>
            <person name="Rodrigo-Torres L."/>
            <person name="Arahal R.D."/>
            <person name="Lucena T."/>
        </authorList>
    </citation>
    <scope>NUCLEOTIDE SEQUENCE [LARGE SCALE GENOMIC DNA]</scope>
    <source>
        <strain evidence="3">CECT8203</strain>
    </source>
</reference>
<dbReference type="EMBL" id="OANU01000015">
    <property type="protein sequence ID" value="SNX47894.1"/>
    <property type="molecule type" value="Genomic_DNA"/>
</dbReference>
<evidence type="ECO:0000256" key="1">
    <source>
        <dbReference type="SAM" id="Phobius"/>
    </source>
</evidence>
<dbReference type="OrthoDB" id="5880161at2"/>
<dbReference type="AlphaFoldDB" id="A0A240EGV4"/>
<feature type="transmembrane region" description="Helical" evidence="1">
    <location>
        <begin position="57"/>
        <end position="79"/>
    </location>
</feature>
<feature type="transmembrane region" description="Helical" evidence="1">
    <location>
        <begin position="85"/>
        <end position="103"/>
    </location>
</feature>
<dbReference type="RefSeq" id="WP_096993121.1">
    <property type="nucleotide sequence ID" value="NZ_JBHSII010000006.1"/>
</dbReference>
<proteinExistence type="predicted"/>
<evidence type="ECO:0000313" key="2">
    <source>
        <dbReference type="EMBL" id="SNX47894.1"/>
    </source>
</evidence>
<dbReference type="Proteomes" id="UP000219336">
    <property type="component" value="Unassembled WGS sequence"/>
</dbReference>
<keyword evidence="3" id="KW-1185">Reference proteome</keyword>
<accession>A0A240EGV4</accession>
<keyword evidence="1" id="KW-0812">Transmembrane</keyword>
<feature type="transmembrane region" description="Helical" evidence="1">
    <location>
        <begin position="31"/>
        <end position="50"/>
    </location>
</feature>
<name>A0A240EGV4_9VIBR</name>
<feature type="transmembrane region" description="Helical" evidence="1">
    <location>
        <begin position="7"/>
        <end position="25"/>
    </location>
</feature>
<evidence type="ECO:0000313" key="3">
    <source>
        <dbReference type="Proteomes" id="UP000219336"/>
    </source>
</evidence>
<keyword evidence="1" id="KW-0472">Membrane</keyword>
<protein>
    <submittedName>
        <fullName evidence="2">Uncharacterized protein</fullName>
    </submittedName>
</protein>